<dbReference type="SUPFAM" id="SSF55729">
    <property type="entry name" value="Acyl-CoA N-acyltransferases (Nat)"/>
    <property type="match status" value="1"/>
</dbReference>
<dbReference type="Proteomes" id="UP000276770">
    <property type="component" value="Unassembled WGS sequence"/>
</dbReference>
<sequence>MTLKGTIRNCCKTKEGKPFNVRTALPSDAEMILEFNRDIFKEAPFLLTTSTEFKTTQSQQEKWLQDILSSEASMAILAENKDGMIGFLDFQNGKKQRNKHVGSFGMSVKKEFRNHGIGTALLNTLFQWAEQNPIIEKINLEVFSDNTSAIQLYKRLGFEEEGLKRKAIKISDSHYSDLIVMATFCSKG</sequence>
<evidence type="ECO:0000313" key="2">
    <source>
        <dbReference type="EMBL" id="RLQ96296.1"/>
    </source>
</evidence>
<proteinExistence type="predicted"/>
<comment type="caution">
    <text evidence="2">The sequence shown here is derived from an EMBL/GenBank/DDBJ whole genome shotgun (WGS) entry which is preliminary data.</text>
</comment>
<protein>
    <submittedName>
        <fullName evidence="2">GNAT family N-acetyltransferase</fullName>
    </submittedName>
</protein>
<name>A0A3L7JZV8_9BACI</name>
<dbReference type="PANTHER" id="PTHR43415:SF3">
    <property type="entry name" value="GNAT-FAMILY ACETYLTRANSFERASE"/>
    <property type="match status" value="1"/>
</dbReference>
<dbReference type="GO" id="GO:0016747">
    <property type="term" value="F:acyltransferase activity, transferring groups other than amino-acyl groups"/>
    <property type="evidence" value="ECO:0007669"/>
    <property type="project" value="InterPro"/>
</dbReference>
<feature type="domain" description="N-acetyltransferase" evidence="1">
    <location>
        <begin position="19"/>
        <end position="186"/>
    </location>
</feature>
<reference evidence="2 3" key="1">
    <citation type="submission" date="2018-10" db="EMBL/GenBank/DDBJ databases">
        <title>Falsibacillus sp. genome draft.</title>
        <authorList>
            <person name="Shi S."/>
        </authorList>
    </citation>
    <scope>NUCLEOTIDE SEQUENCE [LARGE SCALE GENOMIC DNA]</scope>
    <source>
        <strain evidence="2 3">GY 10110</strain>
    </source>
</reference>
<dbReference type="PANTHER" id="PTHR43415">
    <property type="entry name" value="SPERMIDINE N(1)-ACETYLTRANSFERASE"/>
    <property type="match status" value="1"/>
</dbReference>
<dbReference type="CDD" id="cd04301">
    <property type="entry name" value="NAT_SF"/>
    <property type="match status" value="1"/>
</dbReference>
<gene>
    <name evidence="2" type="ORF">D9X91_08410</name>
</gene>
<keyword evidence="3" id="KW-1185">Reference proteome</keyword>
<evidence type="ECO:0000259" key="1">
    <source>
        <dbReference type="PROSITE" id="PS51186"/>
    </source>
</evidence>
<organism evidence="2 3">
    <name type="scientific">Falsibacillus albus</name>
    <dbReference type="NCBI Taxonomy" id="2478915"/>
    <lineage>
        <taxon>Bacteria</taxon>
        <taxon>Bacillati</taxon>
        <taxon>Bacillota</taxon>
        <taxon>Bacilli</taxon>
        <taxon>Bacillales</taxon>
        <taxon>Bacillaceae</taxon>
        <taxon>Falsibacillus</taxon>
    </lineage>
</organism>
<keyword evidence="2" id="KW-0808">Transferase</keyword>
<dbReference type="AlphaFoldDB" id="A0A3L7JZV8"/>
<dbReference type="Pfam" id="PF00583">
    <property type="entry name" value="Acetyltransf_1"/>
    <property type="match status" value="1"/>
</dbReference>
<evidence type="ECO:0000313" key="3">
    <source>
        <dbReference type="Proteomes" id="UP000276770"/>
    </source>
</evidence>
<accession>A0A3L7JZV8</accession>
<dbReference type="Gene3D" id="3.40.630.30">
    <property type="match status" value="1"/>
</dbReference>
<dbReference type="EMBL" id="RCVZ01000004">
    <property type="protein sequence ID" value="RLQ96296.1"/>
    <property type="molecule type" value="Genomic_DNA"/>
</dbReference>
<dbReference type="InterPro" id="IPR016181">
    <property type="entry name" value="Acyl_CoA_acyltransferase"/>
</dbReference>
<dbReference type="OrthoDB" id="9802340at2"/>
<dbReference type="InterPro" id="IPR000182">
    <property type="entry name" value="GNAT_dom"/>
</dbReference>
<dbReference type="PROSITE" id="PS51186">
    <property type="entry name" value="GNAT"/>
    <property type="match status" value="1"/>
</dbReference>